<feature type="region of interest" description="Disordered" evidence="1">
    <location>
        <begin position="53"/>
        <end position="210"/>
    </location>
</feature>
<accession>A0AAU9DEB7</accession>
<evidence type="ECO:0000256" key="1">
    <source>
        <dbReference type="SAM" id="MobiDB-lite"/>
    </source>
</evidence>
<dbReference type="RefSeq" id="WP_338394476.1">
    <property type="nucleotide sequence ID" value="NZ_AP025314.1"/>
</dbReference>
<organism evidence="3 4">
    <name type="scientific">Fulvitalea axinellae</name>
    <dbReference type="NCBI Taxonomy" id="1182444"/>
    <lineage>
        <taxon>Bacteria</taxon>
        <taxon>Pseudomonadati</taxon>
        <taxon>Bacteroidota</taxon>
        <taxon>Cytophagia</taxon>
        <taxon>Cytophagales</taxon>
        <taxon>Persicobacteraceae</taxon>
        <taxon>Fulvitalea</taxon>
    </lineage>
</organism>
<dbReference type="EMBL" id="AP025314">
    <property type="protein sequence ID" value="BDD09265.1"/>
    <property type="molecule type" value="Genomic_DNA"/>
</dbReference>
<feature type="compositionally biased region" description="Basic and acidic residues" evidence="1">
    <location>
        <begin position="164"/>
        <end position="195"/>
    </location>
</feature>
<evidence type="ECO:0000313" key="4">
    <source>
        <dbReference type="Proteomes" id="UP001348817"/>
    </source>
</evidence>
<evidence type="ECO:0000313" key="3">
    <source>
        <dbReference type="EMBL" id="BDD09265.1"/>
    </source>
</evidence>
<keyword evidence="4" id="KW-1185">Reference proteome</keyword>
<feature type="compositionally biased region" description="Acidic residues" evidence="1">
    <location>
        <begin position="75"/>
        <end position="119"/>
    </location>
</feature>
<sequence length="297" mass="32570">MDISEEKDIDRPSLISAVVLTCLLVLLFWWLKVWTAPDPPIPVYGVELNYGTSKTGGGKRQPQTPVKPTPVKEETVEEAPQEDVSEPVEQPVEEVVEPVEQPVEDAPVEEAPTETETETTAEPVDSDTPAPTEELKKPEKPAVVDDVKKAEKPKKKPVLFPGKSDSKKPSTGHGDDAKDNSDKGVETGKKNDKKPILYNGASGKGGDKPTLEMTGWRWDAVPRPQDKTEESGKIVFRIKIDDRGEIVEVVTLEKSVSTSLEQVYKTAVFNLTFSPKASNVRPAPFTTGKITFVIKSN</sequence>
<dbReference type="AlphaFoldDB" id="A0AAU9DEB7"/>
<keyword evidence="2" id="KW-0812">Transmembrane</keyword>
<keyword evidence="2" id="KW-1133">Transmembrane helix</keyword>
<feature type="transmembrane region" description="Helical" evidence="2">
    <location>
        <begin position="12"/>
        <end position="31"/>
    </location>
</feature>
<evidence type="ECO:0000256" key="2">
    <source>
        <dbReference type="SAM" id="Phobius"/>
    </source>
</evidence>
<keyword evidence="2" id="KW-0472">Membrane</keyword>
<protein>
    <submittedName>
        <fullName evidence="3">Uncharacterized protein</fullName>
    </submittedName>
</protein>
<dbReference type="Proteomes" id="UP001348817">
    <property type="component" value="Chromosome"/>
</dbReference>
<gene>
    <name evidence="3" type="ORF">FUAX_16970</name>
</gene>
<reference evidence="3 4" key="1">
    <citation type="submission" date="2021-12" db="EMBL/GenBank/DDBJ databases">
        <title>Genome sequencing of bacteria with rrn-lacking chromosome and rrn-plasmid.</title>
        <authorList>
            <person name="Anda M."/>
            <person name="Iwasaki W."/>
        </authorList>
    </citation>
    <scope>NUCLEOTIDE SEQUENCE [LARGE SCALE GENOMIC DNA]</scope>
    <source>
        <strain evidence="3 4">DSM 100852</strain>
    </source>
</reference>
<feature type="compositionally biased region" description="Basic and acidic residues" evidence="1">
    <location>
        <begin position="133"/>
        <end position="150"/>
    </location>
</feature>
<proteinExistence type="predicted"/>
<dbReference type="KEGG" id="fax:FUAX_16970"/>
<name>A0AAU9DEB7_9BACT</name>